<proteinExistence type="predicted"/>
<protein>
    <submittedName>
        <fullName evidence="1">Uncharacterized protein</fullName>
    </submittedName>
</protein>
<dbReference type="RefSeq" id="XP_014173661.1">
    <property type="nucleotide sequence ID" value="XM_014318186.1"/>
</dbReference>
<dbReference type="InParanoid" id="F0XDY0"/>
<gene>
    <name evidence="1" type="ORF">CMQ_1107</name>
</gene>
<evidence type="ECO:0000313" key="2">
    <source>
        <dbReference type="Proteomes" id="UP000007796"/>
    </source>
</evidence>
<reference evidence="1 2" key="1">
    <citation type="journal article" date="2011" name="Proc. Natl. Acad. Sci. U.S.A.">
        <title>Genome and transcriptome analyses of the mountain pine beetle-fungal symbiont Grosmannia clavigera, a lodgepole pine pathogen.</title>
        <authorList>
            <person name="DiGuistini S."/>
            <person name="Wang Y."/>
            <person name="Liao N.Y."/>
            <person name="Taylor G."/>
            <person name="Tanguay P."/>
            <person name="Feau N."/>
            <person name="Henrissat B."/>
            <person name="Chan S.K."/>
            <person name="Hesse-Orce U."/>
            <person name="Alamouti S.M."/>
            <person name="Tsui C.K.M."/>
            <person name="Docking R.T."/>
            <person name="Levasseur A."/>
            <person name="Haridas S."/>
            <person name="Robertson G."/>
            <person name="Birol I."/>
            <person name="Holt R.A."/>
            <person name="Marra M.A."/>
            <person name="Hamelin R.C."/>
            <person name="Hirst M."/>
            <person name="Jones S.J.M."/>
            <person name="Bohlmann J."/>
            <person name="Breuil C."/>
        </authorList>
    </citation>
    <scope>NUCLEOTIDE SEQUENCE [LARGE SCALE GENOMIC DNA]</scope>
    <source>
        <strain evidence="2">kw1407 / UAMH 11150</strain>
    </source>
</reference>
<evidence type="ECO:0000313" key="1">
    <source>
        <dbReference type="EMBL" id="EFX04179.1"/>
    </source>
</evidence>
<accession>F0XDY0</accession>
<sequence length="82" mass="8925">MGVKTVSSGCVGVVETGQWGHSGTHHTSSRVWMPVEFWADCRRLLATTAVSDVHRGPMHRGWKTQSCLCDGQADQTGTDEPL</sequence>
<keyword evidence="2" id="KW-1185">Reference proteome</keyword>
<name>F0XDY0_GROCL</name>
<dbReference type="EMBL" id="GL629765">
    <property type="protein sequence ID" value="EFX04179.1"/>
    <property type="molecule type" value="Genomic_DNA"/>
</dbReference>
<dbReference type="Proteomes" id="UP000007796">
    <property type="component" value="Unassembled WGS sequence"/>
</dbReference>
<organism evidence="2">
    <name type="scientific">Grosmannia clavigera (strain kw1407 / UAMH 11150)</name>
    <name type="common">Blue stain fungus</name>
    <name type="synonym">Graphiocladiella clavigera</name>
    <dbReference type="NCBI Taxonomy" id="655863"/>
    <lineage>
        <taxon>Eukaryota</taxon>
        <taxon>Fungi</taxon>
        <taxon>Dikarya</taxon>
        <taxon>Ascomycota</taxon>
        <taxon>Pezizomycotina</taxon>
        <taxon>Sordariomycetes</taxon>
        <taxon>Sordariomycetidae</taxon>
        <taxon>Ophiostomatales</taxon>
        <taxon>Ophiostomataceae</taxon>
        <taxon>Leptographium</taxon>
    </lineage>
</organism>
<dbReference type="GeneID" id="25973949"/>
<dbReference type="AlphaFoldDB" id="F0XDY0"/>
<dbReference type="HOGENOM" id="CLU_2558498_0_0_1"/>